<evidence type="ECO:0000313" key="13">
    <source>
        <dbReference type="Proteomes" id="UP000178449"/>
    </source>
</evidence>
<feature type="region of interest" description="Interaction with tRNA" evidence="9">
    <location>
        <begin position="138"/>
        <end position="140"/>
    </location>
</feature>
<dbReference type="GO" id="GO:0000049">
    <property type="term" value="F:tRNA binding"/>
    <property type="evidence" value="ECO:0007669"/>
    <property type="project" value="UniProtKB-KW"/>
</dbReference>
<evidence type="ECO:0000256" key="7">
    <source>
        <dbReference type="ARBA" id="ARBA00023157"/>
    </source>
</evidence>
<feature type="binding site" evidence="9">
    <location>
        <position position="116"/>
    </location>
    <ligand>
        <name>ATP</name>
        <dbReference type="ChEBI" id="CHEBI:30616"/>
    </ligand>
</feature>
<dbReference type="Gene3D" id="2.40.30.10">
    <property type="entry name" value="Translation factors"/>
    <property type="match status" value="1"/>
</dbReference>
<gene>
    <name evidence="9" type="primary">mnmA</name>
    <name evidence="12" type="ORF">A2527_13630</name>
</gene>
<proteinExistence type="inferred from homology"/>
<dbReference type="NCBIfam" id="NF001138">
    <property type="entry name" value="PRK00143.1"/>
    <property type="match status" value="1"/>
</dbReference>
<keyword evidence="7" id="KW-1015">Disulfide bond</keyword>
<protein>
    <recommendedName>
        <fullName evidence="9">tRNA-specific 2-thiouridylase MnmA</fullName>
        <ecNumber evidence="9">2.8.1.13</ecNumber>
    </recommendedName>
</protein>
<comment type="function">
    <text evidence="9">Catalyzes the 2-thiolation of uridine at the wobble position (U34) of tRNA, leading to the formation of s(2)U34.</text>
</comment>
<feature type="region of interest" description="Interaction with tRNA" evidence="9">
    <location>
        <begin position="294"/>
        <end position="295"/>
    </location>
</feature>
<evidence type="ECO:0000256" key="4">
    <source>
        <dbReference type="ARBA" id="ARBA00022741"/>
    </source>
</evidence>
<sequence>MSGGVDSSVAAAKLVAEGHEVIGLMLRLWAEPDCRDNRCCAPESVEQARAVANQLGIPFYLLDYKKKFWDAVVEPFAQTYLAGETPNPCLTCNKKIRFGALLDEARALGGQKLVTGHYVRLEENAGQYLLKKGLDPLKDQSYVLYQLSQAQLAGCMFPLGALEKSQTRALAKEYKLEVASKPDSQDLCFVGSGGYRGFLERIHGGAWQVGDFVDSQGKILGRHRGLPFYTVGQRRGLGISSDQPLYVTRLDVKQNQVVLGGGEARYSTWISLKEMHFQQDPTAYLGHPIAARIRYNAPEHPALLTKGQQGEFRLDFLKPVLDATPGQGAVFYDQDLVIGGGIIKEVGR</sequence>
<keyword evidence="5 9" id="KW-0067">ATP-binding</keyword>
<feature type="active site" description="Nucleophile" evidence="9">
    <location>
        <position position="92"/>
    </location>
</feature>
<keyword evidence="1 9" id="KW-0820">tRNA-binding</keyword>
<comment type="catalytic activity">
    <reaction evidence="8 9">
        <text>S-sulfanyl-L-cysteinyl-[protein] + uridine(34) in tRNA + AH2 + ATP = 2-thiouridine(34) in tRNA + L-cysteinyl-[protein] + A + AMP + diphosphate + H(+)</text>
        <dbReference type="Rhea" id="RHEA:47032"/>
        <dbReference type="Rhea" id="RHEA-COMP:10131"/>
        <dbReference type="Rhea" id="RHEA-COMP:11726"/>
        <dbReference type="Rhea" id="RHEA-COMP:11727"/>
        <dbReference type="Rhea" id="RHEA-COMP:11728"/>
        <dbReference type="ChEBI" id="CHEBI:13193"/>
        <dbReference type="ChEBI" id="CHEBI:15378"/>
        <dbReference type="ChEBI" id="CHEBI:17499"/>
        <dbReference type="ChEBI" id="CHEBI:29950"/>
        <dbReference type="ChEBI" id="CHEBI:30616"/>
        <dbReference type="ChEBI" id="CHEBI:33019"/>
        <dbReference type="ChEBI" id="CHEBI:61963"/>
        <dbReference type="ChEBI" id="CHEBI:65315"/>
        <dbReference type="ChEBI" id="CHEBI:87170"/>
        <dbReference type="ChEBI" id="CHEBI:456215"/>
        <dbReference type="EC" id="2.8.1.13"/>
    </reaction>
</comment>
<keyword evidence="9" id="KW-0963">Cytoplasm</keyword>
<feature type="domain" description="tRNA-specific 2-thiouridylase MnmA-like central" evidence="11">
    <location>
        <begin position="198"/>
        <end position="260"/>
    </location>
</feature>
<keyword evidence="6 9" id="KW-0694">RNA-binding</keyword>
<evidence type="ECO:0000313" key="12">
    <source>
        <dbReference type="EMBL" id="OGG93324.1"/>
    </source>
</evidence>
<dbReference type="InterPro" id="IPR046884">
    <property type="entry name" value="MnmA-like_central"/>
</dbReference>
<dbReference type="GO" id="GO:0002143">
    <property type="term" value="P:tRNA wobble position uridine thiolation"/>
    <property type="evidence" value="ECO:0007669"/>
    <property type="project" value="TreeGrafter"/>
</dbReference>
<dbReference type="GO" id="GO:0005737">
    <property type="term" value="C:cytoplasm"/>
    <property type="evidence" value="ECO:0007669"/>
    <property type="project" value="UniProtKB-SubCell"/>
</dbReference>
<evidence type="ECO:0000256" key="6">
    <source>
        <dbReference type="ARBA" id="ARBA00022884"/>
    </source>
</evidence>
<comment type="similarity">
    <text evidence="9">Belongs to the MnmA/TRMU family.</text>
</comment>
<dbReference type="InterPro" id="IPR023382">
    <property type="entry name" value="MnmA-like_central_sf"/>
</dbReference>
<dbReference type="CDD" id="cd01998">
    <property type="entry name" value="MnmA_TRMU-like"/>
    <property type="match status" value="1"/>
</dbReference>
<dbReference type="PANTHER" id="PTHR11933:SF5">
    <property type="entry name" value="MITOCHONDRIAL TRNA-SPECIFIC 2-THIOURIDYLASE 1"/>
    <property type="match status" value="1"/>
</dbReference>
<evidence type="ECO:0000256" key="1">
    <source>
        <dbReference type="ARBA" id="ARBA00022555"/>
    </source>
</evidence>
<feature type="domain" description="tRNA-specific 2-thiouridylase MnmA-like C-terminal" evidence="10">
    <location>
        <begin position="271"/>
        <end position="343"/>
    </location>
</feature>
<dbReference type="HAMAP" id="MF_00144">
    <property type="entry name" value="tRNA_thiouridyl_MnmA"/>
    <property type="match status" value="1"/>
</dbReference>
<evidence type="ECO:0000259" key="10">
    <source>
        <dbReference type="Pfam" id="PF20258"/>
    </source>
</evidence>
<evidence type="ECO:0000256" key="3">
    <source>
        <dbReference type="ARBA" id="ARBA00022694"/>
    </source>
</evidence>
<evidence type="ECO:0000256" key="9">
    <source>
        <dbReference type="HAMAP-Rule" id="MF_00144"/>
    </source>
</evidence>
<feature type="active site" description="Cysteine persulfide intermediate" evidence="9">
    <location>
        <position position="188"/>
    </location>
</feature>
<keyword evidence="4 9" id="KW-0547">Nucleotide-binding</keyword>
<name>A0A1F6G5E0_9PROT</name>
<dbReference type="Pfam" id="PF03054">
    <property type="entry name" value="tRNA_Me_trans"/>
    <property type="match status" value="1"/>
</dbReference>
<dbReference type="InterPro" id="IPR004506">
    <property type="entry name" value="MnmA-like"/>
</dbReference>
<dbReference type="AlphaFoldDB" id="A0A1F6G5E0"/>
<dbReference type="Pfam" id="PF20259">
    <property type="entry name" value="tRNA_Me_trans_M"/>
    <property type="match status" value="1"/>
</dbReference>
<dbReference type="Gene3D" id="2.30.30.280">
    <property type="entry name" value="Adenine nucleotide alpha hydrolases-like domains"/>
    <property type="match status" value="1"/>
</dbReference>
<dbReference type="Proteomes" id="UP000178449">
    <property type="component" value="Unassembled WGS sequence"/>
</dbReference>
<dbReference type="GO" id="GO:0005524">
    <property type="term" value="F:ATP binding"/>
    <property type="evidence" value="ECO:0007669"/>
    <property type="project" value="UniProtKB-KW"/>
</dbReference>
<reference evidence="12 13" key="1">
    <citation type="journal article" date="2016" name="Nat. Commun.">
        <title>Thousands of microbial genomes shed light on interconnected biogeochemical processes in an aquifer system.</title>
        <authorList>
            <person name="Anantharaman K."/>
            <person name="Brown C.T."/>
            <person name="Hug L.A."/>
            <person name="Sharon I."/>
            <person name="Castelle C.J."/>
            <person name="Probst A.J."/>
            <person name="Thomas B.C."/>
            <person name="Singh A."/>
            <person name="Wilkins M.J."/>
            <person name="Karaoz U."/>
            <person name="Brodie E.L."/>
            <person name="Williams K.H."/>
            <person name="Hubbard S.S."/>
            <person name="Banfield J.F."/>
        </authorList>
    </citation>
    <scope>NUCLEOTIDE SEQUENCE [LARGE SCALE GENOMIC DNA]</scope>
</reference>
<feature type="binding site" evidence="9">
    <location>
        <position position="26"/>
    </location>
    <ligand>
        <name>ATP</name>
        <dbReference type="ChEBI" id="CHEBI:30616"/>
    </ligand>
</feature>
<dbReference type="Gene3D" id="3.40.50.620">
    <property type="entry name" value="HUPs"/>
    <property type="match status" value="1"/>
</dbReference>
<dbReference type="SUPFAM" id="SSF52402">
    <property type="entry name" value="Adenine nucleotide alpha hydrolases-like"/>
    <property type="match status" value="1"/>
</dbReference>
<evidence type="ECO:0000256" key="8">
    <source>
        <dbReference type="ARBA" id="ARBA00051542"/>
    </source>
</evidence>
<feature type="site" description="Interaction with tRNA" evidence="9">
    <location>
        <position position="327"/>
    </location>
</feature>
<comment type="subcellular location">
    <subcellularLocation>
        <location evidence="9">Cytoplasm</location>
    </subcellularLocation>
</comment>
<comment type="caution">
    <text evidence="9">Lacks conserved residue(s) required for the propagation of feature annotation.</text>
</comment>
<dbReference type="EC" id="2.8.1.13" evidence="9"/>
<keyword evidence="2 9" id="KW-0808">Transferase</keyword>
<dbReference type="InterPro" id="IPR014729">
    <property type="entry name" value="Rossmann-like_a/b/a_fold"/>
</dbReference>
<accession>A0A1F6G5E0</accession>
<dbReference type="PANTHER" id="PTHR11933">
    <property type="entry name" value="TRNA 5-METHYLAMINOMETHYL-2-THIOURIDYLATE -METHYLTRANSFERASE"/>
    <property type="match status" value="1"/>
</dbReference>
<dbReference type="InterPro" id="IPR046885">
    <property type="entry name" value="MnmA-like_C"/>
</dbReference>
<comment type="caution">
    <text evidence="12">The sequence shown here is derived from an EMBL/GenBank/DDBJ whole genome shotgun (WGS) entry which is preliminary data.</text>
</comment>
<dbReference type="Pfam" id="PF20258">
    <property type="entry name" value="tRNA_Me_trans_C"/>
    <property type="match status" value="1"/>
</dbReference>
<organism evidence="12 13">
    <name type="scientific">Candidatus Lambdaproteobacteria bacterium RIFOXYD2_FULL_50_16</name>
    <dbReference type="NCBI Taxonomy" id="1817772"/>
    <lineage>
        <taxon>Bacteria</taxon>
        <taxon>Pseudomonadati</taxon>
        <taxon>Pseudomonadota</taxon>
        <taxon>Candidatus Lambdaproteobacteria</taxon>
    </lineage>
</organism>
<keyword evidence="3 9" id="KW-0819">tRNA processing</keyword>
<dbReference type="EMBL" id="MFNE01000052">
    <property type="protein sequence ID" value="OGG93324.1"/>
    <property type="molecule type" value="Genomic_DNA"/>
</dbReference>
<feature type="site" description="Interaction with tRNA" evidence="9">
    <location>
        <position position="117"/>
    </location>
</feature>
<evidence type="ECO:0000256" key="5">
    <source>
        <dbReference type="ARBA" id="ARBA00022840"/>
    </source>
</evidence>
<dbReference type="GO" id="GO:0103016">
    <property type="term" value="F:tRNA-uridine 2-sulfurtransferase activity"/>
    <property type="evidence" value="ECO:0007669"/>
    <property type="project" value="UniProtKB-EC"/>
</dbReference>
<evidence type="ECO:0000259" key="11">
    <source>
        <dbReference type="Pfam" id="PF20259"/>
    </source>
</evidence>
<evidence type="ECO:0000256" key="2">
    <source>
        <dbReference type="ARBA" id="ARBA00022679"/>
    </source>
</evidence>
<dbReference type="FunFam" id="2.30.30.280:FF:000001">
    <property type="entry name" value="tRNA-specific 2-thiouridylase MnmA"/>
    <property type="match status" value="1"/>
</dbReference>
<dbReference type="NCBIfam" id="TIGR00420">
    <property type="entry name" value="trmU"/>
    <property type="match status" value="1"/>
</dbReference>
<dbReference type="STRING" id="1817772.A2527_13630"/>